<dbReference type="PaxDb" id="6945-B7QLK5"/>
<evidence type="ECO:0000313" key="3">
    <source>
        <dbReference type="Proteomes" id="UP000001555"/>
    </source>
</evidence>
<dbReference type="OrthoDB" id="6513184at2759"/>
<protein>
    <submittedName>
        <fullName evidence="1 2">Uncharacterized protein</fullName>
    </submittedName>
</protein>
<reference evidence="1 3" key="1">
    <citation type="submission" date="2008-03" db="EMBL/GenBank/DDBJ databases">
        <title>Annotation of Ixodes scapularis.</title>
        <authorList>
            <consortium name="Ixodes scapularis Genome Project Consortium"/>
            <person name="Caler E."/>
            <person name="Hannick L.I."/>
            <person name="Bidwell S."/>
            <person name="Joardar V."/>
            <person name="Thiagarajan M."/>
            <person name="Amedeo P."/>
            <person name="Galinsky K.J."/>
            <person name="Schobel S."/>
            <person name="Inman J."/>
            <person name="Hostetler J."/>
            <person name="Miller J."/>
            <person name="Hammond M."/>
            <person name="Megy K."/>
            <person name="Lawson D."/>
            <person name="Kodira C."/>
            <person name="Sutton G."/>
            <person name="Meyer J."/>
            <person name="Hill C.A."/>
            <person name="Birren B."/>
            <person name="Nene V."/>
            <person name="Collins F."/>
            <person name="Alarcon-Chaidez F."/>
            <person name="Wikel S."/>
            <person name="Strausberg R."/>
        </authorList>
    </citation>
    <scope>NUCLEOTIDE SEQUENCE [LARGE SCALE GENOMIC DNA]</scope>
    <source>
        <strain evidence="3">Wikel</strain>
        <strain evidence="1">Wikel colony</strain>
    </source>
</reference>
<dbReference type="VEuPathDB" id="VectorBase:ISCP_002250"/>
<dbReference type="VEuPathDB" id="VectorBase:ISCW014360"/>
<gene>
    <name evidence="1" type="ORF">IscW_ISCW014360</name>
</gene>
<dbReference type="Proteomes" id="UP000001555">
    <property type="component" value="Unassembled WGS sequence"/>
</dbReference>
<dbReference type="AlphaFoldDB" id="B7QLK5"/>
<evidence type="ECO:0000313" key="1">
    <source>
        <dbReference type="EMBL" id="EEC19727.1"/>
    </source>
</evidence>
<dbReference type="EMBL" id="DS966045">
    <property type="protein sequence ID" value="EEC19727.1"/>
    <property type="molecule type" value="Genomic_DNA"/>
</dbReference>
<accession>B7QLK5</accession>
<dbReference type="EnsemblMetazoa" id="ISCW014360-RA">
    <property type="protein sequence ID" value="ISCW014360-PA"/>
    <property type="gene ID" value="ISCW014360"/>
</dbReference>
<name>B7QLK5_IXOSC</name>
<proteinExistence type="predicted"/>
<dbReference type="InParanoid" id="B7QLK5"/>
<dbReference type="EMBL" id="ABJB010763275">
    <property type="status" value="NOT_ANNOTATED_CDS"/>
    <property type="molecule type" value="Genomic_DNA"/>
</dbReference>
<organism>
    <name type="scientific">Ixodes scapularis</name>
    <name type="common">Black-legged tick</name>
    <name type="synonym">Deer tick</name>
    <dbReference type="NCBI Taxonomy" id="6945"/>
    <lineage>
        <taxon>Eukaryota</taxon>
        <taxon>Metazoa</taxon>
        <taxon>Ecdysozoa</taxon>
        <taxon>Arthropoda</taxon>
        <taxon>Chelicerata</taxon>
        <taxon>Arachnida</taxon>
        <taxon>Acari</taxon>
        <taxon>Parasitiformes</taxon>
        <taxon>Ixodida</taxon>
        <taxon>Ixodoidea</taxon>
        <taxon>Ixodidae</taxon>
        <taxon>Ixodinae</taxon>
        <taxon>Ixodes</taxon>
    </lineage>
</organism>
<evidence type="ECO:0000313" key="2">
    <source>
        <dbReference type="EnsemblMetazoa" id="ISCW014360-PA"/>
    </source>
</evidence>
<reference evidence="2" key="2">
    <citation type="submission" date="2020-05" db="UniProtKB">
        <authorList>
            <consortium name="EnsemblMetazoa"/>
        </authorList>
    </citation>
    <scope>IDENTIFICATION</scope>
    <source>
        <strain evidence="2">wikel</strain>
    </source>
</reference>
<dbReference type="VEuPathDB" id="VectorBase:ISCI014360"/>
<dbReference type="HOGENOM" id="CLU_2640896_0_0_1"/>
<sequence length="77" mass="8986">MLHGQQANMSLVSSSQYELGTSLERNFIDPLERELRRVRRHECVDAFLLHSKQWRILARQLDNERGLNDDATNATAY</sequence>
<keyword evidence="3" id="KW-1185">Reference proteome</keyword>